<dbReference type="AlphaFoldDB" id="A0AAN8D4Z4"/>
<evidence type="ECO:0000256" key="1">
    <source>
        <dbReference type="SAM" id="MobiDB-lite"/>
    </source>
</evidence>
<keyword evidence="3" id="KW-1185">Reference proteome</keyword>
<feature type="region of interest" description="Disordered" evidence="1">
    <location>
        <begin position="23"/>
        <end position="56"/>
    </location>
</feature>
<reference evidence="2 3" key="1">
    <citation type="journal article" date="2023" name="Mol. Biol. Evol.">
        <title>Genomics of Secondarily Temperate Adaptation in the Only Non-Antarctic Icefish.</title>
        <authorList>
            <person name="Rivera-Colon A.G."/>
            <person name="Rayamajhi N."/>
            <person name="Minhas B.F."/>
            <person name="Madrigal G."/>
            <person name="Bilyk K.T."/>
            <person name="Yoon V."/>
            <person name="Hune M."/>
            <person name="Gregory S."/>
            <person name="Cheng C.H.C."/>
            <person name="Catchen J.M."/>
        </authorList>
    </citation>
    <scope>NUCLEOTIDE SEQUENCE [LARGE SCALE GENOMIC DNA]</scope>
    <source>
        <tissue evidence="2">White muscle</tissue>
    </source>
</reference>
<gene>
    <name evidence="2" type="ORF">CgunFtcFv8_011449</name>
</gene>
<evidence type="ECO:0000313" key="3">
    <source>
        <dbReference type="Proteomes" id="UP001331515"/>
    </source>
</evidence>
<evidence type="ECO:0000313" key="2">
    <source>
        <dbReference type="EMBL" id="KAK5916471.1"/>
    </source>
</evidence>
<sequence length="97" mass="10275">MAILSIIDLGVCLSDPTPLSLSCLQHPSTRRQHPPNPANSSLSKPSIKNERLTPPPFLSISCTQTPGRLHGTRHPASAPGSGYRLVLTVMGVCLPIA</sequence>
<dbReference type="EMBL" id="JAURVH010001526">
    <property type="protein sequence ID" value="KAK5916471.1"/>
    <property type="molecule type" value="Genomic_DNA"/>
</dbReference>
<comment type="caution">
    <text evidence="2">The sequence shown here is derived from an EMBL/GenBank/DDBJ whole genome shotgun (WGS) entry which is preliminary data.</text>
</comment>
<organism evidence="2 3">
    <name type="scientific">Champsocephalus gunnari</name>
    <name type="common">Mackerel icefish</name>
    <dbReference type="NCBI Taxonomy" id="52237"/>
    <lineage>
        <taxon>Eukaryota</taxon>
        <taxon>Metazoa</taxon>
        <taxon>Chordata</taxon>
        <taxon>Craniata</taxon>
        <taxon>Vertebrata</taxon>
        <taxon>Euteleostomi</taxon>
        <taxon>Actinopterygii</taxon>
        <taxon>Neopterygii</taxon>
        <taxon>Teleostei</taxon>
        <taxon>Neoteleostei</taxon>
        <taxon>Acanthomorphata</taxon>
        <taxon>Eupercaria</taxon>
        <taxon>Perciformes</taxon>
        <taxon>Notothenioidei</taxon>
        <taxon>Channichthyidae</taxon>
        <taxon>Champsocephalus</taxon>
    </lineage>
</organism>
<dbReference type="Proteomes" id="UP001331515">
    <property type="component" value="Unassembled WGS sequence"/>
</dbReference>
<accession>A0AAN8D4Z4</accession>
<protein>
    <submittedName>
        <fullName evidence="2">Uncharacterized protein</fullName>
    </submittedName>
</protein>
<proteinExistence type="predicted"/>
<name>A0AAN8D4Z4_CHAGU</name>